<name>A0A2P2PYN0_RHIMU</name>
<accession>A0A2P2PYN0</accession>
<dbReference type="EMBL" id="GGEC01079368">
    <property type="protein sequence ID" value="MBX59852.1"/>
    <property type="molecule type" value="Transcribed_RNA"/>
</dbReference>
<proteinExistence type="predicted"/>
<organism evidence="1">
    <name type="scientific">Rhizophora mucronata</name>
    <name type="common">Asiatic mangrove</name>
    <dbReference type="NCBI Taxonomy" id="61149"/>
    <lineage>
        <taxon>Eukaryota</taxon>
        <taxon>Viridiplantae</taxon>
        <taxon>Streptophyta</taxon>
        <taxon>Embryophyta</taxon>
        <taxon>Tracheophyta</taxon>
        <taxon>Spermatophyta</taxon>
        <taxon>Magnoliopsida</taxon>
        <taxon>eudicotyledons</taxon>
        <taxon>Gunneridae</taxon>
        <taxon>Pentapetalae</taxon>
        <taxon>rosids</taxon>
        <taxon>fabids</taxon>
        <taxon>Malpighiales</taxon>
        <taxon>Rhizophoraceae</taxon>
        <taxon>Rhizophora</taxon>
    </lineage>
</organism>
<protein>
    <submittedName>
        <fullName evidence="1">Uncharacterized protein</fullName>
    </submittedName>
</protein>
<sequence>MVFSSCNALPCIIAHSCRWSMLQSFCNSILTLNTFGRLSADK</sequence>
<evidence type="ECO:0000313" key="1">
    <source>
        <dbReference type="EMBL" id="MBX59852.1"/>
    </source>
</evidence>
<dbReference type="AlphaFoldDB" id="A0A2P2PYN0"/>
<reference evidence="1" key="1">
    <citation type="submission" date="2018-02" db="EMBL/GenBank/DDBJ databases">
        <title>Rhizophora mucronata_Transcriptome.</title>
        <authorList>
            <person name="Meera S.P."/>
            <person name="Sreeshan A."/>
            <person name="Augustine A."/>
        </authorList>
    </citation>
    <scope>NUCLEOTIDE SEQUENCE</scope>
    <source>
        <tissue evidence="1">Leaf</tissue>
    </source>
</reference>